<accession>A0AA40BSK0</accession>
<dbReference type="EMBL" id="JAUKTV010000004">
    <property type="protein sequence ID" value="KAK0739647.1"/>
    <property type="molecule type" value="Genomic_DNA"/>
</dbReference>
<name>A0AA40BSK0_9PEZI</name>
<dbReference type="AlphaFoldDB" id="A0AA40BSK0"/>
<keyword evidence="2" id="KW-1185">Reference proteome</keyword>
<evidence type="ECO:0000313" key="2">
    <source>
        <dbReference type="Proteomes" id="UP001172159"/>
    </source>
</evidence>
<evidence type="ECO:0000313" key="1">
    <source>
        <dbReference type="EMBL" id="KAK0739647.1"/>
    </source>
</evidence>
<dbReference type="Proteomes" id="UP001172159">
    <property type="component" value="Unassembled WGS sequence"/>
</dbReference>
<gene>
    <name evidence="1" type="ORF">B0T21DRAFT_145406</name>
</gene>
<proteinExistence type="predicted"/>
<sequence length="219" mass="24971">MGSIWVRRCSRRKTKSSVGLPISPRQTRLDAFQPISRQLRADYHWAGKIAVCRPALSNPGHLLWSRIAEIQPIRAMLFVCHISQQVPGCISYSFDLVHKRRKRCIYMNSSFSKLKVWVSLLACAAGIRAAPGFITLETTKLAGDERKITRWFFFYQFSSSSTSTVASRLSSVRIKLPLTKGVELSRGHPTFSKCWGRFSTWITKMVPIQTIRRGYIAVF</sequence>
<protein>
    <submittedName>
        <fullName evidence="1">Uncharacterized protein</fullName>
    </submittedName>
</protein>
<comment type="caution">
    <text evidence="1">The sequence shown here is derived from an EMBL/GenBank/DDBJ whole genome shotgun (WGS) entry which is preliminary data.</text>
</comment>
<reference evidence="1" key="1">
    <citation type="submission" date="2023-06" db="EMBL/GenBank/DDBJ databases">
        <title>Genome-scale phylogeny and comparative genomics of the fungal order Sordariales.</title>
        <authorList>
            <consortium name="Lawrence Berkeley National Laboratory"/>
            <person name="Hensen N."/>
            <person name="Bonometti L."/>
            <person name="Westerberg I."/>
            <person name="Brannstrom I.O."/>
            <person name="Guillou S."/>
            <person name="Cros-Aarteil S."/>
            <person name="Calhoun S."/>
            <person name="Haridas S."/>
            <person name="Kuo A."/>
            <person name="Mondo S."/>
            <person name="Pangilinan J."/>
            <person name="Riley R."/>
            <person name="Labutti K."/>
            <person name="Andreopoulos B."/>
            <person name="Lipzen A."/>
            <person name="Chen C."/>
            <person name="Yanf M."/>
            <person name="Daum C."/>
            <person name="Ng V."/>
            <person name="Clum A."/>
            <person name="Steindorff A."/>
            <person name="Ohm R."/>
            <person name="Martin F."/>
            <person name="Silar P."/>
            <person name="Natvig D."/>
            <person name="Lalanne C."/>
            <person name="Gautier V."/>
            <person name="Ament-Velasquez S.L."/>
            <person name="Kruys A."/>
            <person name="Hutchinson M.I."/>
            <person name="Powell A.J."/>
            <person name="Barry K."/>
            <person name="Miller A.N."/>
            <person name="Grigoriev I.V."/>
            <person name="Debuchy R."/>
            <person name="Gladieux P."/>
            <person name="Thoren M.H."/>
            <person name="Johannesson H."/>
        </authorList>
    </citation>
    <scope>NUCLEOTIDE SEQUENCE</scope>
    <source>
        <strain evidence="1">CBS 540.89</strain>
    </source>
</reference>
<organism evidence="1 2">
    <name type="scientific">Apiosordaria backusii</name>
    <dbReference type="NCBI Taxonomy" id="314023"/>
    <lineage>
        <taxon>Eukaryota</taxon>
        <taxon>Fungi</taxon>
        <taxon>Dikarya</taxon>
        <taxon>Ascomycota</taxon>
        <taxon>Pezizomycotina</taxon>
        <taxon>Sordariomycetes</taxon>
        <taxon>Sordariomycetidae</taxon>
        <taxon>Sordariales</taxon>
        <taxon>Lasiosphaeriaceae</taxon>
        <taxon>Apiosordaria</taxon>
    </lineage>
</organism>